<protein>
    <submittedName>
        <fullName evidence="2">Uncharacterized protein</fullName>
    </submittedName>
</protein>
<accession>A0A450U2J7</accession>
<organism evidence="2">
    <name type="scientific">Candidatus Kentrum sp. FW</name>
    <dbReference type="NCBI Taxonomy" id="2126338"/>
    <lineage>
        <taxon>Bacteria</taxon>
        <taxon>Pseudomonadati</taxon>
        <taxon>Pseudomonadota</taxon>
        <taxon>Gammaproteobacteria</taxon>
        <taxon>Candidatus Kentrum</taxon>
    </lineage>
</organism>
<name>A0A450U2J7_9GAMM</name>
<sequence>MVSRKKHSNEIDTLSGGVQDYSPVIDSLAESIRALTDHFSQNESNRSWNQIALAVSALATLVAAIFSGWVAYETHKTASEAEKSNRATVYLELSEEYQQPEMLRAMKALRERQRSDPENFMVKFQQLLIADGLIPKELSRDQKKSVEQLDQHRRQVAHFFKKLKRLSEIGLLDERFISLIWGSTTYSYISEVLLPMEQAKINALFKLRAIDVDGKHKANKSLDDFRAFYKRVLLPEPT</sequence>
<keyword evidence="1" id="KW-1133">Transmembrane helix</keyword>
<dbReference type="EMBL" id="CAADFE010000120">
    <property type="protein sequence ID" value="VFJ77296.1"/>
    <property type="molecule type" value="Genomic_DNA"/>
</dbReference>
<keyword evidence="1" id="KW-0472">Membrane</keyword>
<proteinExistence type="predicted"/>
<dbReference type="AlphaFoldDB" id="A0A450U2J7"/>
<gene>
    <name evidence="2" type="ORF">BECKFW1821C_GA0114237_11202</name>
</gene>
<evidence type="ECO:0000256" key="1">
    <source>
        <dbReference type="SAM" id="Phobius"/>
    </source>
</evidence>
<reference evidence="2" key="1">
    <citation type="submission" date="2019-02" db="EMBL/GenBank/DDBJ databases">
        <authorList>
            <person name="Gruber-Vodicka R. H."/>
            <person name="Seah K. B. B."/>
        </authorList>
    </citation>
    <scope>NUCLEOTIDE SEQUENCE</scope>
    <source>
        <strain evidence="2">BECK_BZ131</strain>
    </source>
</reference>
<feature type="transmembrane region" description="Helical" evidence="1">
    <location>
        <begin position="51"/>
        <end position="72"/>
    </location>
</feature>
<evidence type="ECO:0000313" key="2">
    <source>
        <dbReference type="EMBL" id="VFJ77296.1"/>
    </source>
</evidence>
<keyword evidence="1" id="KW-0812">Transmembrane</keyword>